<gene>
    <name evidence="9" type="ORF">DZF91_26785</name>
</gene>
<evidence type="ECO:0000256" key="2">
    <source>
        <dbReference type="ARBA" id="ARBA00009142"/>
    </source>
</evidence>
<feature type="transmembrane region" description="Helical" evidence="8">
    <location>
        <begin position="177"/>
        <end position="195"/>
    </location>
</feature>
<keyword evidence="10" id="KW-1185">Reference proteome</keyword>
<feature type="transmembrane region" description="Helical" evidence="8">
    <location>
        <begin position="139"/>
        <end position="165"/>
    </location>
</feature>
<evidence type="ECO:0000256" key="7">
    <source>
        <dbReference type="ARBA" id="ARBA00023136"/>
    </source>
</evidence>
<dbReference type="PANTHER" id="PTHR30269:SF37">
    <property type="entry name" value="MEMBRANE TRANSPORTER PROTEIN"/>
    <property type="match status" value="1"/>
</dbReference>
<feature type="transmembrane region" description="Helical" evidence="8">
    <location>
        <begin position="87"/>
        <end position="107"/>
    </location>
</feature>
<dbReference type="PANTHER" id="PTHR30269">
    <property type="entry name" value="TRANSMEMBRANE PROTEIN YFCA"/>
    <property type="match status" value="1"/>
</dbReference>
<feature type="transmembrane region" description="Helical" evidence="8">
    <location>
        <begin position="114"/>
        <end position="133"/>
    </location>
</feature>
<comment type="subcellular location">
    <subcellularLocation>
        <location evidence="1 8">Cell membrane</location>
        <topology evidence="1 8">Multi-pass membrane protein</topology>
    </subcellularLocation>
</comment>
<organism evidence="9 10">
    <name type="scientific">Actinomadura logoneensis</name>
    <dbReference type="NCBI Taxonomy" id="2293572"/>
    <lineage>
        <taxon>Bacteria</taxon>
        <taxon>Bacillati</taxon>
        <taxon>Actinomycetota</taxon>
        <taxon>Actinomycetes</taxon>
        <taxon>Streptosporangiales</taxon>
        <taxon>Thermomonosporaceae</taxon>
        <taxon>Actinomadura</taxon>
    </lineage>
</organism>
<dbReference type="AlphaFoldDB" id="A0A372JGX2"/>
<dbReference type="Pfam" id="PF01925">
    <property type="entry name" value="TauE"/>
    <property type="match status" value="1"/>
</dbReference>
<comment type="caution">
    <text evidence="9">The sequence shown here is derived from an EMBL/GenBank/DDBJ whole genome shotgun (WGS) entry which is preliminary data.</text>
</comment>
<evidence type="ECO:0000313" key="10">
    <source>
        <dbReference type="Proteomes" id="UP000261811"/>
    </source>
</evidence>
<keyword evidence="6 8" id="KW-1133">Transmembrane helix</keyword>
<evidence type="ECO:0000256" key="3">
    <source>
        <dbReference type="ARBA" id="ARBA00022448"/>
    </source>
</evidence>
<accession>A0A372JGX2</accession>
<evidence type="ECO:0000313" key="9">
    <source>
        <dbReference type="EMBL" id="RFU38608.1"/>
    </source>
</evidence>
<sequence>MAGRTAFPVTCRVVLPSTTFLLVGGLAVLVGALVQSSIGFGVGVVATPVVALLFPDLMPGALLIAATVTPMFTLVREVRHADLGGLGWAFAGRLAGTPLGVWVVTVLSARGMSLAAGGLVLVALAVSAYSGTVPRNRTTLAAAGMFAGLGGTATAIGGPPIALLYQRESGPRVRATLAIFFTLGTLISVLTLAALDQFPQRQLVAGLALTPFVAAGFLAAGPLRRYLDGGRTRLAVLGLVGVSATVLIVRNLI</sequence>
<dbReference type="EMBL" id="QURH01000755">
    <property type="protein sequence ID" value="RFU38608.1"/>
    <property type="molecule type" value="Genomic_DNA"/>
</dbReference>
<keyword evidence="5 8" id="KW-0812">Transmembrane</keyword>
<dbReference type="InterPro" id="IPR002781">
    <property type="entry name" value="TM_pro_TauE-like"/>
</dbReference>
<keyword evidence="4 8" id="KW-1003">Cell membrane</keyword>
<keyword evidence="3" id="KW-0813">Transport</keyword>
<name>A0A372JGX2_9ACTN</name>
<reference evidence="9 10" key="1">
    <citation type="submission" date="2018-08" db="EMBL/GenBank/DDBJ databases">
        <title>Actinomadura jelena sp. nov., a novel Actinomycete isolated from soil in Chad.</title>
        <authorList>
            <person name="Shi L."/>
        </authorList>
    </citation>
    <scope>NUCLEOTIDE SEQUENCE [LARGE SCALE GENOMIC DNA]</scope>
    <source>
        <strain evidence="9 10">NEAU-G17</strain>
    </source>
</reference>
<keyword evidence="7 8" id="KW-0472">Membrane</keyword>
<proteinExistence type="inferred from homology"/>
<protein>
    <recommendedName>
        <fullName evidence="8">Probable membrane transporter protein</fullName>
    </recommendedName>
</protein>
<evidence type="ECO:0000256" key="1">
    <source>
        <dbReference type="ARBA" id="ARBA00004651"/>
    </source>
</evidence>
<dbReference type="GO" id="GO:0005886">
    <property type="term" value="C:plasma membrane"/>
    <property type="evidence" value="ECO:0007669"/>
    <property type="project" value="UniProtKB-SubCell"/>
</dbReference>
<evidence type="ECO:0000256" key="6">
    <source>
        <dbReference type="ARBA" id="ARBA00022989"/>
    </source>
</evidence>
<feature type="transmembrane region" description="Helical" evidence="8">
    <location>
        <begin position="234"/>
        <end position="252"/>
    </location>
</feature>
<dbReference type="Proteomes" id="UP000261811">
    <property type="component" value="Unassembled WGS sequence"/>
</dbReference>
<feature type="transmembrane region" description="Helical" evidence="8">
    <location>
        <begin position="201"/>
        <end position="222"/>
    </location>
</feature>
<comment type="similarity">
    <text evidence="2 8">Belongs to the 4-toluene sulfonate uptake permease (TSUP) (TC 2.A.102) family.</text>
</comment>
<evidence type="ECO:0000256" key="4">
    <source>
        <dbReference type="ARBA" id="ARBA00022475"/>
    </source>
</evidence>
<feature type="transmembrane region" description="Helical" evidence="8">
    <location>
        <begin position="20"/>
        <end position="45"/>
    </location>
</feature>
<evidence type="ECO:0000256" key="5">
    <source>
        <dbReference type="ARBA" id="ARBA00022692"/>
    </source>
</evidence>
<feature type="transmembrane region" description="Helical" evidence="8">
    <location>
        <begin position="57"/>
        <end position="75"/>
    </location>
</feature>
<evidence type="ECO:0000256" key="8">
    <source>
        <dbReference type="RuleBase" id="RU363041"/>
    </source>
</evidence>
<dbReference type="InterPro" id="IPR052017">
    <property type="entry name" value="TSUP"/>
</dbReference>
<dbReference type="OrthoDB" id="5472127at2"/>